<feature type="region of interest" description="Disordered" evidence="1">
    <location>
        <begin position="44"/>
        <end position="63"/>
    </location>
</feature>
<evidence type="ECO:0000256" key="1">
    <source>
        <dbReference type="SAM" id="MobiDB-lite"/>
    </source>
</evidence>
<dbReference type="HOGENOM" id="CLU_2440963_0_0_1"/>
<dbReference type="Proteomes" id="UP000030766">
    <property type="component" value="Unassembled WGS sequence"/>
</dbReference>
<reference evidence="2" key="2">
    <citation type="submission" date="2012-06" db="EMBL/GenBank/DDBJ databases">
        <title>Annotation of the Genome Sequence of Fusarium oxysporum Fo47.</title>
        <authorList>
            <consortium name="The Broad Institute Genomics Platform"/>
            <person name="Ma L.-J."/>
            <person name="Corby-Kistler H."/>
            <person name="Broz K."/>
            <person name="Gale L.R."/>
            <person name="Jonkers W."/>
            <person name="O'Donnell K."/>
            <person name="Ploetz R."/>
            <person name="Steinberg C."/>
            <person name="Schwartz D.C."/>
            <person name="VanEtten H."/>
            <person name="Zhou S."/>
            <person name="Young S.K."/>
            <person name="Zeng Q."/>
            <person name="Gargeya S."/>
            <person name="Fitzgerald M."/>
            <person name="Abouelleil A."/>
            <person name="Alvarado L."/>
            <person name="Chapman S.B."/>
            <person name="Gainer-Dewar J."/>
            <person name="Goldberg J."/>
            <person name="Griggs A."/>
            <person name="Gujja S."/>
            <person name="Hansen M."/>
            <person name="Howarth C."/>
            <person name="Imamovic A."/>
            <person name="Ireland A."/>
            <person name="Larimer J."/>
            <person name="McCowan C."/>
            <person name="Murphy C."/>
            <person name="Pearson M."/>
            <person name="Poon T.W."/>
            <person name="Priest M."/>
            <person name="Roberts A."/>
            <person name="Saif S."/>
            <person name="Shea T."/>
            <person name="Sykes S."/>
            <person name="Wortman J."/>
            <person name="Nusbaum C."/>
            <person name="Birren B."/>
        </authorList>
    </citation>
    <scope>NUCLEOTIDE SEQUENCE</scope>
    <source>
        <strain evidence="2">Fo47</strain>
    </source>
</reference>
<accession>W9JWP5</accession>
<sequence length="90" mass="10511">MDALYDNHNGSTPDSGEHRPQHFSDKWLRDRVGASERLMQYEGTAPREFTTPQRTSIDLFPCAPPRTESMDKGYWRENVGRFTTFWSSVR</sequence>
<dbReference type="VEuPathDB" id="FungiDB:FOZG_12091"/>
<proteinExistence type="predicted"/>
<organism evidence="2">
    <name type="scientific">Fusarium oxysporum Fo47</name>
    <dbReference type="NCBI Taxonomy" id="660027"/>
    <lineage>
        <taxon>Eukaryota</taxon>
        <taxon>Fungi</taxon>
        <taxon>Dikarya</taxon>
        <taxon>Ascomycota</taxon>
        <taxon>Pezizomycotina</taxon>
        <taxon>Sordariomycetes</taxon>
        <taxon>Hypocreomycetidae</taxon>
        <taxon>Hypocreales</taxon>
        <taxon>Nectriaceae</taxon>
        <taxon>Fusarium</taxon>
        <taxon>Fusarium oxysporum species complex</taxon>
    </lineage>
</organism>
<gene>
    <name evidence="2" type="ORF">FOZG_12091</name>
</gene>
<dbReference type="AlphaFoldDB" id="W9JWP5"/>
<reference evidence="2" key="1">
    <citation type="submission" date="2011-06" db="EMBL/GenBank/DDBJ databases">
        <title>The Genome Sequence of Fusarium oxysporum Fo47.</title>
        <authorList>
            <consortium name="The Broad Institute Genome Sequencing Platform"/>
            <person name="Ma L.-J."/>
            <person name="Gale L.R."/>
            <person name="Schwartz D.C."/>
            <person name="Zhou S."/>
            <person name="Corby-Kistler H."/>
            <person name="Young S.K."/>
            <person name="Zeng Q."/>
            <person name="Gargeya S."/>
            <person name="Fitzgerald M."/>
            <person name="Haas B."/>
            <person name="Abouelleil A."/>
            <person name="Alvarado L."/>
            <person name="Arachchi H.M."/>
            <person name="Berlin A."/>
            <person name="Brown A."/>
            <person name="Chapman S.B."/>
            <person name="Chen Z."/>
            <person name="Dunbar C."/>
            <person name="Freedman E."/>
            <person name="Gearin G."/>
            <person name="Gellesch M."/>
            <person name="Goldberg J."/>
            <person name="Griggs A."/>
            <person name="Gujja S."/>
            <person name="Heiman D."/>
            <person name="Howarth C."/>
            <person name="Larson L."/>
            <person name="Lui A."/>
            <person name="MacDonald P.J.P."/>
            <person name="Mehta T."/>
            <person name="Montmayeur A."/>
            <person name="Murphy C."/>
            <person name="Neiman D."/>
            <person name="Pearson M."/>
            <person name="Priest M."/>
            <person name="Roberts A."/>
            <person name="Saif S."/>
            <person name="Shea T."/>
            <person name="Shenoy N."/>
            <person name="Sisk P."/>
            <person name="Stolte C."/>
            <person name="Sykes S."/>
            <person name="Wortman J."/>
            <person name="Nusbaum C."/>
            <person name="Birren B."/>
        </authorList>
    </citation>
    <scope>NUCLEOTIDE SEQUENCE [LARGE SCALE GENOMIC DNA]</scope>
    <source>
        <strain evidence="2">Fo47</strain>
    </source>
</reference>
<protein>
    <submittedName>
        <fullName evidence="2">Uncharacterized protein</fullName>
    </submittedName>
</protein>
<feature type="compositionally biased region" description="Basic and acidic residues" evidence="1">
    <location>
        <begin position="15"/>
        <end position="26"/>
    </location>
</feature>
<feature type="region of interest" description="Disordered" evidence="1">
    <location>
        <begin position="1"/>
        <end position="26"/>
    </location>
</feature>
<evidence type="ECO:0000313" key="2">
    <source>
        <dbReference type="EMBL" id="EWZ34075.1"/>
    </source>
</evidence>
<name>W9JWP5_FUSOX</name>
<dbReference type="EMBL" id="JH717904">
    <property type="protein sequence ID" value="EWZ34075.1"/>
    <property type="molecule type" value="Genomic_DNA"/>
</dbReference>